<comment type="caution">
    <text evidence="2">The sequence shown here is derived from an EMBL/GenBank/DDBJ whole genome shotgun (WGS) entry which is preliminary data.</text>
</comment>
<keyword evidence="3" id="KW-1185">Reference proteome</keyword>
<evidence type="ECO:0000259" key="1">
    <source>
        <dbReference type="Pfam" id="PF25089"/>
    </source>
</evidence>
<protein>
    <recommendedName>
        <fullName evidence="1">DUF7804 domain-containing protein</fullName>
    </recommendedName>
</protein>
<name>A0A8S0UDP8_OLEEU</name>
<sequence length="220" mass="24553">MAAAIGINNINPSFLYNNKYNKILSSSPGLSLSNSTQKTPQKCVSSSITSRNSAIFKEDLQNKNVIFPGRIDSWMQESISDIVKNLNQAPLLVHIYSEDDGVRFKTEKAIFEKWPIVKDEWESGESKSPDGLIFVEELEQNGCSNEKMNQEFVEEGVTRAWGVVVQGKGVECGPACYLLKTSRVGVGIGLGCFCTHFCLVRVNNFRDSALEQFKDSWLLQ</sequence>
<gene>
    <name evidence="2" type="ORF">OLEA9_A046544</name>
</gene>
<accession>A0A8S0UDP8</accession>
<dbReference type="PANTHER" id="PTHR35127:SF1">
    <property type="entry name" value="GENOME ASSEMBLY, CHROMOSOME: A10"/>
    <property type="match status" value="1"/>
</dbReference>
<dbReference type="Gramene" id="OE9A046544T1">
    <property type="protein sequence ID" value="OE9A046544C1"/>
    <property type="gene ID" value="OE9A046544"/>
</dbReference>
<feature type="domain" description="DUF7804" evidence="1">
    <location>
        <begin position="67"/>
        <end position="142"/>
    </location>
</feature>
<evidence type="ECO:0000313" key="3">
    <source>
        <dbReference type="Proteomes" id="UP000594638"/>
    </source>
</evidence>
<dbReference type="AlphaFoldDB" id="A0A8S0UDP8"/>
<evidence type="ECO:0000313" key="2">
    <source>
        <dbReference type="EMBL" id="CAA3016220.1"/>
    </source>
</evidence>
<dbReference type="PANTHER" id="PTHR35127">
    <property type="entry name" value="OS03G0736900 PROTEIN"/>
    <property type="match status" value="1"/>
</dbReference>
<proteinExistence type="predicted"/>
<dbReference type="InterPro" id="IPR056706">
    <property type="entry name" value="DUF7804"/>
</dbReference>
<dbReference type="EMBL" id="CACTIH010007599">
    <property type="protein sequence ID" value="CAA3016220.1"/>
    <property type="molecule type" value="Genomic_DNA"/>
</dbReference>
<organism evidence="2 3">
    <name type="scientific">Olea europaea subsp. europaea</name>
    <dbReference type="NCBI Taxonomy" id="158383"/>
    <lineage>
        <taxon>Eukaryota</taxon>
        <taxon>Viridiplantae</taxon>
        <taxon>Streptophyta</taxon>
        <taxon>Embryophyta</taxon>
        <taxon>Tracheophyta</taxon>
        <taxon>Spermatophyta</taxon>
        <taxon>Magnoliopsida</taxon>
        <taxon>eudicotyledons</taxon>
        <taxon>Gunneridae</taxon>
        <taxon>Pentapetalae</taxon>
        <taxon>asterids</taxon>
        <taxon>lamiids</taxon>
        <taxon>Lamiales</taxon>
        <taxon>Oleaceae</taxon>
        <taxon>Oleeae</taxon>
        <taxon>Olea</taxon>
    </lineage>
</organism>
<dbReference type="OrthoDB" id="2013011at2759"/>
<reference evidence="2 3" key="1">
    <citation type="submission" date="2019-12" db="EMBL/GenBank/DDBJ databases">
        <authorList>
            <person name="Alioto T."/>
            <person name="Alioto T."/>
            <person name="Gomez Garrido J."/>
        </authorList>
    </citation>
    <scope>NUCLEOTIDE SEQUENCE [LARGE SCALE GENOMIC DNA]</scope>
</reference>
<dbReference type="Pfam" id="PF25089">
    <property type="entry name" value="DUF7804"/>
    <property type="match status" value="1"/>
</dbReference>
<dbReference type="Proteomes" id="UP000594638">
    <property type="component" value="Unassembled WGS sequence"/>
</dbReference>